<feature type="domain" description="ABC transporter" evidence="11">
    <location>
        <begin position="6"/>
        <end position="245"/>
    </location>
</feature>
<evidence type="ECO:0000256" key="10">
    <source>
        <dbReference type="ARBA" id="ARBA00055994"/>
    </source>
</evidence>
<dbReference type="FunFam" id="3.40.50.300:FF:000056">
    <property type="entry name" value="Cell division ATP-binding protein FtsE"/>
    <property type="match status" value="1"/>
</dbReference>
<keyword evidence="6" id="KW-1278">Translocase</keyword>
<evidence type="ECO:0000256" key="5">
    <source>
        <dbReference type="ARBA" id="ARBA00022840"/>
    </source>
</evidence>
<dbReference type="PROSITE" id="PS50893">
    <property type="entry name" value="ABC_TRANSPORTER_2"/>
    <property type="match status" value="1"/>
</dbReference>
<proteinExistence type="inferred from homology"/>
<dbReference type="GO" id="GO:0016887">
    <property type="term" value="F:ATP hydrolysis activity"/>
    <property type="evidence" value="ECO:0007669"/>
    <property type="project" value="InterPro"/>
</dbReference>
<dbReference type="SUPFAM" id="SSF55021">
    <property type="entry name" value="ACT-like"/>
    <property type="match status" value="1"/>
</dbReference>
<dbReference type="Proteomes" id="UP000051859">
    <property type="component" value="Unassembled WGS sequence"/>
</dbReference>
<organism evidence="12 13">
    <name type="scientific">Pediococcus stilesii</name>
    <dbReference type="NCBI Taxonomy" id="331679"/>
    <lineage>
        <taxon>Bacteria</taxon>
        <taxon>Bacillati</taxon>
        <taxon>Bacillota</taxon>
        <taxon>Bacilli</taxon>
        <taxon>Lactobacillales</taxon>
        <taxon>Lactobacillaceae</taxon>
        <taxon>Pediococcus</taxon>
    </lineage>
</organism>
<dbReference type="InterPro" id="IPR018449">
    <property type="entry name" value="NIL_domain"/>
</dbReference>
<dbReference type="Gene3D" id="3.40.50.300">
    <property type="entry name" value="P-loop containing nucleotide triphosphate hydrolases"/>
    <property type="match status" value="1"/>
</dbReference>
<dbReference type="GO" id="GO:0005886">
    <property type="term" value="C:plasma membrane"/>
    <property type="evidence" value="ECO:0007669"/>
    <property type="project" value="UniProtKB-ARBA"/>
</dbReference>
<dbReference type="GO" id="GO:0005524">
    <property type="term" value="F:ATP binding"/>
    <property type="evidence" value="ECO:0007669"/>
    <property type="project" value="UniProtKB-KW"/>
</dbReference>
<evidence type="ECO:0000256" key="1">
    <source>
        <dbReference type="ARBA" id="ARBA00005417"/>
    </source>
</evidence>
<keyword evidence="4" id="KW-0547">Nucleotide-binding</keyword>
<dbReference type="PANTHER" id="PTHR43166">
    <property type="entry name" value="AMINO ACID IMPORT ATP-BINDING PROTEIN"/>
    <property type="match status" value="1"/>
</dbReference>
<evidence type="ECO:0000256" key="4">
    <source>
        <dbReference type="ARBA" id="ARBA00022741"/>
    </source>
</evidence>
<dbReference type="Pfam" id="PF09383">
    <property type="entry name" value="NIL"/>
    <property type="match status" value="1"/>
</dbReference>
<keyword evidence="13" id="KW-1185">Reference proteome</keyword>
<protein>
    <recommendedName>
        <fullName evidence="11">ABC transporter domain-containing protein</fullName>
    </recommendedName>
</protein>
<reference evidence="12 13" key="1">
    <citation type="journal article" date="2015" name="Genome Announc.">
        <title>Expanding the biotechnology potential of lactobacilli through comparative genomics of 213 strains and associated genera.</title>
        <authorList>
            <person name="Sun Z."/>
            <person name="Harris H.M."/>
            <person name="McCann A."/>
            <person name="Guo C."/>
            <person name="Argimon S."/>
            <person name="Zhang W."/>
            <person name="Yang X."/>
            <person name="Jeffery I.B."/>
            <person name="Cooney J.C."/>
            <person name="Kagawa T.F."/>
            <person name="Liu W."/>
            <person name="Song Y."/>
            <person name="Salvetti E."/>
            <person name="Wrobel A."/>
            <person name="Rasinkangas P."/>
            <person name="Parkhill J."/>
            <person name="Rea M.C."/>
            <person name="O'Sullivan O."/>
            <person name="Ritari J."/>
            <person name="Douillard F.P."/>
            <person name="Paul Ross R."/>
            <person name="Yang R."/>
            <person name="Briner A.E."/>
            <person name="Felis G.E."/>
            <person name="de Vos W.M."/>
            <person name="Barrangou R."/>
            <person name="Klaenhammer T.R."/>
            <person name="Caufield P.W."/>
            <person name="Cui Y."/>
            <person name="Zhang H."/>
            <person name="O'Toole P.W."/>
        </authorList>
    </citation>
    <scope>NUCLEOTIDE SEQUENCE [LARGE SCALE GENOMIC DNA]</scope>
    <source>
        <strain evidence="12 13">DSM 18001</strain>
    </source>
</reference>
<comment type="similarity">
    <text evidence="1">Belongs to the ABC transporter superfamily.</text>
</comment>
<dbReference type="Pfam" id="PF00005">
    <property type="entry name" value="ABC_tran"/>
    <property type="match status" value="1"/>
</dbReference>
<dbReference type="InterPro" id="IPR003439">
    <property type="entry name" value="ABC_transporter-like_ATP-bd"/>
</dbReference>
<comment type="caution">
    <text evidence="12">The sequence shown here is derived from an EMBL/GenBank/DDBJ whole genome shotgun (WGS) entry which is preliminary data.</text>
</comment>
<keyword evidence="2" id="KW-0813">Transport</keyword>
<dbReference type="InterPro" id="IPR027417">
    <property type="entry name" value="P-loop_NTPase"/>
</dbReference>
<dbReference type="InterPro" id="IPR045865">
    <property type="entry name" value="ACT-like_dom_sf"/>
</dbReference>
<gene>
    <name evidence="12" type="ORF">IV81_GL000361</name>
</gene>
<dbReference type="EMBL" id="JQBX01000012">
    <property type="protein sequence ID" value="KRN93620.1"/>
    <property type="molecule type" value="Genomic_DNA"/>
</dbReference>
<keyword evidence="7" id="KW-0029">Amino-acid transport</keyword>
<evidence type="ECO:0000256" key="3">
    <source>
        <dbReference type="ARBA" id="ARBA00022475"/>
    </source>
</evidence>
<dbReference type="InterPro" id="IPR041701">
    <property type="entry name" value="MetN_ABC"/>
</dbReference>
<dbReference type="PANTHER" id="PTHR43166:SF30">
    <property type="entry name" value="METHIONINE IMPORT ATP-BINDING PROTEIN METN"/>
    <property type="match status" value="1"/>
</dbReference>
<dbReference type="Gene3D" id="3.30.70.260">
    <property type="match status" value="1"/>
</dbReference>
<comment type="catalytic activity">
    <reaction evidence="9">
        <text>ATP + H2O = ADP + phosphate + H(+)</text>
        <dbReference type="Rhea" id="RHEA:13065"/>
        <dbReference type="ChEBI" id="CHEBI:15377"/>
        <dbReference type="ChEBI" id="CHEBI:15378"/>
        <dbReference type="ChEBI" id="CHEBI:30616"/>
        <dbReference type="ChEBI" id="CHEBI:43474"/>
        <dbReference type="ChEBI" id="CHEBI:456216"/>
    </reaction>
</comment>
<sequence>MTESIIDLQNISVVFNKEKQQLKAVNDINLRIDRGDIYGIIGYSGAGKSTLVRVINLLQRPTVGKVIVDGTNLLTLPSKKLRTVRKKIGMIFQHFNLMNSRTVFNNVEYPLLHEKISKVERQKRVQRLLELVGLNEFAGAYPEQLSGGQKQRVAIARALASQPDILISDEATSALDPKTTESILKLLRRLNHELGLTIVLITHEMNVIKSICHNVAVIEDGEIIERGSVKDIFTKPKKELTRDFVDTSTNVKKALLQIKWDTQVNSLGGNQRLVQLNFIGGSSKQSLISELARDYHVDANILYANVDQIDGTSIGYMITIFTGATEALDESVEILERNGVEVVPINLDQIKGDEEQW</sequence>
<dbReference type="AlphaFoldDB" id="A0A0R2L4W9"/>
<accession>A0A0R2L4W9</accession>
<dbReference type="SUPFAM" id="SSF52540">
    <property type="entry name" value="P-loop containing nucleoside triphosphate hydrolases"/>
    <property type="match status" value="1"/>
</dbReference>
<dbReference type="InterPro" id="IPR003593">
    <property type="entry name" value="AAA+_ATPase"/>
</dbReference>
<evidence type="ECO:0000256" key="9">
    <source>
        <dbReference type="ARBA" id="ARBA00049360"/>
    </source>
</evidence>
<dbReference type="InterPro" id="IPR050086">
    <property type="entry name" value="MetN_ABC_transporter-like"/>
</dbReference>
<dbReference type="PROSITE" id="PS00211">
    <property type="entry name" value="ABC_TRANSPORTER_1"/>
    <property type="match status" value="1"/>
</dbReference>
<dbReference type="SMART" id="SM00382">
    <property type="entry name" value="AAA"/>
    <property type="match status" value="1"/>
</dbReference>
<keyword evidence="5" id="KW-0067">ATP-binding</keyword>
<evidence type="ECO:0000313" key="13">
    <source>
        <dbReference type="Proteomes" id="UP000051859"/>
    </source>
</evidence>
<name>A0A0R2L4W9_9LACO</name>
<keyword evidence="3" id="KW-1003">Cell membrane</keyword>
<evidence type="ECO:0000256" key="7">
    <source>
        <dbReference type="ARBA" id="ARBA00022970"/>
    </source>
</evidence>
<dbReference type="STRING" id="331679.IV81_GL000361"/>
<comment type="function">
    <text evidence="10">Part of the ABC transporter FtsEX involved in cellular division. Has ATPase activity. Essential for cell division and viability.</text>
</comment>
<dbReference type="CDD" id="cd03258">
    <property type="entry name" value="ABC_MetN_methionine_transporter"/>
    <property type="match status" value="1"/>
</dbReference>
<evidence type="ECO:0000256" key="6">
    <source>
        <dbReference type="ARBA" id="ARBA00022967"/>
    </source>
</evidence>
<dbReference type="PATRIC" id="fig|331679.3.peg.367"/>
<evidence type="ECO:0000259" key="11">
    <source>
        <dbReference type="PROSITE" id="PS50893"/>
    </source>
</evidence>
<dbReference type="GO" id="GO:0006865">
    <property type="term" value="P:amino acid transport"/>
    <property type="evidence" value="ECO:0007669"/>
    <property type="project" value="UniProtKB-KW"/>
</dbReference>
<dbReference type="RefSeq" id="WP_057803398.1">
    <property type="nucleotide sequence ID" value="NZ_JQBX01000012.1"/>
</dbReference>
<keyword evidence="8" id="KW-0472">Membrane</keyword>
<evidence type="ECO:0000256" key="8">
    <source>
        <dbReference type="ARBA" id="ARBA00023136"/>
    </source>
</evidence>
<dbReference type="InterPro" id="IPR017871">
    <property type="entry name" value="ABC_transporter-like_CS"/>
</dbReference>
<dbReference type="SMART" id="SM00930">
    <property type="entry name" value="NIL"/>
    <property type="match status" value="1"/>
</dbReference>
<evidence type="ECO:0000256" key="2">
    <source>
        <dbReference type="ARBA" id="ARBA00022448"/>
    </source>
</evidence>
<evidence type="ECO:0000313" key="12">
    <source>
        <dbReference type="EMBL" id="KRN93620.1"/>
    </source>
</evidence>